<evidence type="ECO:0000313" key="2">
    <source>
        <dbReference type="Proteomes" id="UP000186235"/>
    </source>
</evidence>
<evidence type="ECO:0000313" key="1">
    <source>
        <dbReference type="EMBL" id="SIQ10383.1"/>
    </source>
</evidence>
<reference evidence="2" key="1">
    <citation type="submission" date="2017-01" db="EMBL/GenBank/DDBJ databases">
        <authorList>
            <person name="Varghese N."/>
            <person name="Submissions S."/>
        </authorList>
    </citation>
    <scope>NUCLEOTIDE SEQUENCE [LARGE SCALE GENOMIC DNA]</scope>
    <source>
        <strain evidence="2">3bp</strain>
    </source>
</reference>
<gene>
    <name evidence="1" type="ORF">SAMN05518682_1261</name>
</gene>
<protein>
    <submittedName>
        <fullName evidence="1">Uncharacterized protein</fullName>
    </submittedName>
</protein>
<dbReference type="Proteomes" id="UP000186235">
    <property type="component" value="Unassembled WGS sequence"/>
</dbReference>
<keyword evidence="2" id="KW-1185">Reference proteome</keyword>
<dbReference type="GeneID" id="95686723"/>
<dbReference type="AlphaFoldDB" id="A0A1N6Q1G3"/>
<proteinExistence type="predicted"/>
<sequence>MSAASSPLERELRRMEVIARREQLRLVGRVAPRVAERRRWADAPRRQSPATAAR</sequence>
<organism evidence="1 2">
    <name type="scientific">Cellulosimicrobium aquatile</name>
    <dbReference type="NCBI Taxonomy" id="1612203"/>
    <lineage>
        <taxon>Bacteria</taxon>
        <taxon>Bacillati</taxon>
        <taxon>Actinomycetota</taxon>
        <taxon>Actinomycetes</taxon>
        <taxon>Micrococcales</taxon>
        <taxon>Promicromonosporaceae</taxon>
        <taxon>Cellulosimicrobium</taxon>
    </lineage>
</organism>
<dbReference type="EMBL" id="FTMI01000002">
    <property type="protein sequence ID" value="SIQ10383.1"/>
    <property type="molecule type" value="Genomic_DNA"/>
</dbReference>
<accession>A0A1N6Q1G3</accession>
<dbReference type="RefSeq" id="WP_157446563.1">
    <property type="nucleotide sequence ID" value="NZ_FTMI01000002.1"/>
</dbReference>
<name>A0A1N6Q1G3_9MICO</name>